<dbReference type="PROSITE" id="PS00018">
    <property type="entry name" value="EF_HAND_1"/>
    <property type="match status" value="1"/>
</dbReference>
<dbReference type="EMBL" id="BMAV01023733">
    <property type="protein sequence ID" value="GFY79662.1"/>
    <property type="molecule type" value="Genomic_DNA"/>
</dbReference>
<dbReference type="GO" id="GO:0019888">
    <property type="term" value="F:protein phosphatase regulator activity"/>
    <property type="evidence" value="ECO:0007669"/>
    <property type="project" value="TreeGrafter"/>
</dbReference>
<accession>A0A8X6YX98</accession>
<dbReference type="Gene3D" id="1.10.238.220">
    <property type="match status" value="1"/>
</dbReference>
<dbReference type="FunFam" id="1.10.238.220:FF:000001">
    <property type="entry name" value="Serine/threonine-protein phosphatase 2A regulatory subunit B'' subunit alpha"/>
    <property type="match status" value="1"/>
</dbReference>
<keyword evidence="1" id="KW-0479">Metal-binding</keyword>
<keyword evidence="2" id="KW-0106">Calcium</keyword>
<dbReference type="SUPFAM" id="SSF47473">
    <property type="entry name" value="EF-hand"/>
    <property type="match status" value="1"/>
</dbReference>
<dbReference type="GO" id="GO:0005509">
    <property type="term" value="F:calcium ion binding"/>
    <property type="evidence" value="ECO:0007669"/>
    <property type="project" value="InterPro"/>
</dbReference>
<dbReference type="OrthoDB" id="5586at2759"/>
<dbReference type="InterPro" id="IPR041534">
    <property type="entry name" value="EF-hand_13"/>
</dbReference>
<dbReference type="PROSITE" id="PS50222">
    <property type="entry name" value="EF_HAND_2"/>
    <property type="match status" value="1"/>
</dbReference>
<feature type="domain" description="EF-hand" evidence="4">
    <location>
        <begin position="126"/>
        <end position="161"/>
    </location>
</feature>
<dbReference type="CDD" id="cd21504">
    <property type="entry name" value="PPP2R3A_B-like"/>
    <property type="match status" value="1"/>
</dbReference>
<organism evidence="5 6">
    <name type="scientific">Trichonephila inaurata madagascariensis</name>
    <dbReference type="NCBI Taxonomy" id="2747483"/>
    <lineage>
        <taxon>Eukaryota</taxon>
        <taxon>Metazoa</taxon>
        <taxon>Ecdysozoa</taxon>
        <taxon>Arthropoda</taxon>
        <taxon>Chelicerata</taxon>
        <taxon>Arachnida</taxon>
        <taxon>Araneae</taxon>
        <taxon>Araneomorphae</taxon>
        <taxon>Entelegynae</taxon>
        <taxon>Araneoidea</taxon>
        <taxon>Nephilidae</taxon>
        <taxon>Trichonephila</taxon>
        <taxon>Trichonephila inaurata</taxon>
    </lineage>
</organism>
<evidence type="ECO:0000256" key="1">
    <source>
        <dbReference type="ARBA" id="ARBA00022723"/>
    </source>
</evidence>
<dbReference type="InterPro" id="IPR002048">
    <property type="entry name" value="EF_hand_dom"/>
</dbReference>
<sequence>MMQDVIDSHAGLTFLKEATEFHSRYIHTVIARIYYCVNRSWSGKLTAPELRKSNFLQVLATLEEEEDINQVTDYFSYEHFYVIYSLSTRIIQRIFSGAVTRGPKQKEGKMSYTEFVWFLISEEDKRHPRSIEYWFRCMDLDGDGLLSMYELEYFYQEQLQRLDALGIETLPFNDCLCQMLDIIKPKVPGKVSLSDLKKCKMTPIFFDTFFNLEKYLDHEQRDPFASQREHDGEGPEMSDWDRYAADEYEQLVAEEGANEPQEELPMETEDDYDYAESDDYHY</sequence>
<reference evidence="5" key="1">
    <citation type="submission" date="2020-08" db="EMBL/GenBank/DDBJ databases">
        <title>Multicomponent nature underlies the extraordinary mechanical properties of spider dragline silk.</title>
        <authorList>
            <person name="Kono N."/>
            <person name="Nakamura H."/>
            <person name="Mori M."/>
            <person name="Yoshida Y."/>
            <person name="Ohtoshi R."/>
            <person name="Malay A.D."/>
            <person name="Moran D.A.P."/>
            <person name="Tomita M."/>
            <person name="Numata K."/>
            <person name="Arakawa K."/>
        </authorList>
    </citation>
    <scope>NUCLEOTIDE SEQUENCE</scope>
</reference>
<dbReference type="PANTHER" id="PTHR14095">
    <property type="entry name" value="PHOSPHATASE 2A REGULATORY SUBUNIT-RELATED"/>
    <property type="match status" value="1"/>
</dbReference>
<evidence type="ECO:0000259" key="4">
    <source>
        <dbReference type="PROSITE" id="PS50222"/>
    </source>
</evidence>
<dbReference type="PANTHER" id="PTHR14095:SF0">
    <property type="entry name" value="MIP22305P"/>
    <property type="match status" value="1"/>
</dbReference>
<feature type="compositionally biased region" description="Acidic residues" evidence="3">
    <location>
        <begin position="256"/>
        <end position="282"/>
    </location>
</feature>
<evidence type="ECO:0000313" key="6">
    <source>
        <dbReference type="Proteomes" id="UP000886998"/>
    </source>
</evidence>
<feature type="region of interest" description="Disordered" evidence="3">
    <location>
        <begin position="249"/>
        <end position="282"/>
    </location>
</feature>
<name>A0A8X6YX98_9ARAC</name>
<gene>
    <name evidence="5" type="primary">PPP2R3A</name>
    <name evidence="5" type="ORF">TNIN_358061</name>
</gene>
<evidence type="ECO:0000313" key="5">
    <source>
        <dbReference type="EMBL" id="GFY79662.1"/>
    </source>
</evidence>
<comment type="caution">
    <text evidence="5">The sequence shown here is derived from an EMBL/GenBank/DDBJ whole genome shotgun (WGS) entry which is preliminary data.</text>
</comment>
<dbReference type="InterPro" id="IPR011992">
    <property type="entry name" value="EF-hand-dom_pair"/>
</dbReference>
<keyword evidence="6" id="KW-1185">Reference proteome</keyword>
<evidence type="ECO:0000256" key="2">
    <source>
        <dbReference type="ARBA" id="ARBA00022837"/>
    </source>
</evidence>
<dbReference type="GO" id="GO:0000159">
    <property type="term" value="C:protein phosphatase type 2A complex"/>
    <property type="evidence" value="ECO:0007669"/>
    <property type="project" value="TreeGrafter"/>
</dbReference>
<feature type="region of interest" description="Disordered" evidence="3">
    <location>
        <begin position="222"/>
        <end position="241"/>
    </location>
</feature>
<dbReference type="Proteomes" id="UP000886998">
    <property type="component" value="Unassembled WGS sequence"/>
</dbReference>
<dbReference type="FunFam" id="1.10.238.10:FF:000628">
    <property type="entry name" value="Serine/threonine-protein phosphatase 2A regulatory subunit B'' subunit beta"/>
    <property type="match status" value="1"/>
</dbReference>
<dbReference type="InterPro" id="IPR018247">
    <property type="entry name" value="EF_Hand_1_Ca_BS"/>
</dbReference>
<proteinExistence type="predicted"/>
<dbReference type="AlphaFoldDB" id="A0A8X6YX98"/>
<protein>
    <recommendedName>
        <fullName evidence="4">EF-hand domain-containing protein</fullName>
    </recommendedName>
</protein>
<dbReference type="Pfam" id="PF17958">
    <property type="entry name" value="EF-hand_13"/>
    <property type="match status" value="1"/>
</dbReference>
<evidence type="ECO:0000256" key="3">
    <source>
        <dbReference type="SAM" id="MobiDB-lite"/>
    </source>
</evidence>
<dbReference type="Gene3D" id="1.10.238.10">
    <property type="entry name" value="EF-hand"/>
    <property type="match status" value="1"/>
</dbReference>